<dbReference type="GO" id="GO:0008295">
    <property type="term" value="P:spermidine biosynthetic process"/>
    <property type="evidence" value="ECO:0007669"/>
    <property type="project" value="UniProtKB-KW"/>
</dbReference>
<dbReference type="SUPFAM" id="SSF51419">
    <property type="entry name" value="PLP-binding barrel"/>
    <property type="match status" value="1"/>
</dbReference>
<evidence type="ECO:0000256" key="5">
    <source>
        <dbReference type="ARBA" id="ARBA00022898"/>
    </source>
</evidence>
<gene>
    <name evidence="13" type="ORF">HMPREF1991_00417</name>
</gene>
<comment type="similarity">
    <text evidence="8">Belongs to the Orn/Lys/Arg decarboxylase class-II family. NspC subfamily.</text>
</comment>
<dbReference type="Gene3D" id="2.40.37.10">
    <property type="entry name" value="Lyase, Ornithine Decarboxylase, Chain A, domain 1"/>
    <property type="match status" value="1"/>
</dbReference>
<accession>A0A069QL87</accession>
<dbReference type="RefSeq" id="WP_018966283.1">
    <property type="nucleotide sequence ID" value="NZ_KB899210.1"/>
</dbReference>
<keyword evidence="7" id="KW-0456">Lyase</keyword>
<dbReference type="HOGENOM" id="CLU_038560_0_0_10"/>
<keyword evidence="6" id="KW-0745">Spermidine biosynthesis</keyword>
<proteinExistence type="inferred from homology"/>
<evidence type="ECO:0000256" key="2">
    <source>
        <dbReference type="ARBA" id="ARBA00012259"/>
    </source>
</evidence>
<evidence type="ECO:0000256" key="7">
    <source>
        <dbReference type="ARBA" id="ARBA00023239"/>
    </source>
</evidence>
<comment type="catalytic activity">
    <reaction evidence="9">
        <text>carboxyspermidine + H(+) = spermidine + CO2</text>
        <dbReference type="Rhea" id="RHEA:34095"/>
        <dbReference type="ChEBI" id="CHEBI:15378"/>
        <dbReference type="ChEBI" id="CHEBI:16526"/>
        <dbReference type="ChEBI" id="CHEBI:57834"/>
        <dbReference type="ChEBI" id="CHEBI:65072"/>
        <dbReference type="EC" id="4.1.1.96"/>
    </reaction>
</comment>
<evidence type="ECO:0000256" key="1">
    <source>
        <dbReference type="ARBA" id="ARBA00001933"/>
    </source>
</evidence>
<dbReference type="PATRIC" id="fig|1122985.7.peg.436"/>
<dbReference type="CDD" id="cd06829">
    <property type="entry name" value="PLPDE_III_CANSDC"/>
    <property type="match status" value="1"/>
</dbReference>
<evidence type="ECO:0000256" key="4">
    <source>
        <dbReference type="ARBA" id="ARBA00022793"/>
    </source>
</evidence>
<dbReference type="PIRSF" id="PIRSF038941">
    <property type="entry name" value="NspC"/>
    <property type="match status" value="1"/>
</dbReference>
<name>A0A069QL87_HOYLO</name>
<dbReference type="InterPro" id="IPR005730">
    <property type="entry name" value="Nsp_de-COase"/>
</dbReference>
<dbReference type="eggNOG" id="COG0019">
    <property type="taxonomic scope" value="Bacteria"/>
</dbReference>
<feature type="domain" description="Orn/DAP/Arg decarboxylase 2 C-terminal" evidence="12">
    <location>
        <begin position="220"/>
        <end position="346"/>
    </location>
</feature>
<dbReference type="SUPFAM" id="SSF50621">
    <property type="entry name" value="Alanine racemase C-terminal domain-like"/>
    <property type="match status" value="1"/>
</dbReference>
<dbReference type="Pfam" id="PF00278">
    <property type="entry name" value="Orn_DAP_Arg_deC"/>
    <property type="match status" value="1"/>
</dbReference>
<organism evidence="13 14">
    <name type="scientific">Hoylesella loescheii DSM 19665 = JCM 12249 = ATCC 15930</name>
    <dbReference type="NCBI Taxonomy" id="1122985"/>
    <lineage>
        <taxon>Bacteria</taxon>
        <taxon>Pseudomonadati</taxon>
        <taxon>Bacteroidota</taxon>
        <taxon>Bacteroidia</taxon>
        <taxon>Bacteroidales</taxon>
        <taxon>Prevotellaceae</taxon>
        <taxon>Hoylesella</taxon>
    </lineage>
</organism>
<dbReference type="Gene3D" id="3.20.20.10">
    <property type="entry name" value="Alanine racemase"/>
    <property type="match status" value="1"/>
</dbReference>
<dbReference type="EC" id="4.1.1.96" evidence="2"/>
<comment type="caution">
    <text evidence="13">The sequence shown here is derived from an EMBL/GenBank/DDBJ whole genome shotgun (WGS) entry which is preliminary data.</text>
</comment>
<protein>
    <recommendedName>
        <fullName evidence="3">Carboxynorspermidine/carboxyspermidine decarboxylase</fullName>
        <ecNumber evidence="2">4.1.1.96</ecNumber>
    </recommendedName>
</protein>
<dbReference type="NCBIfam" id="TIGR01047">
    <property type="entry name" value="nspC"/>
    <property type="match status" value="1"/>
</dbReference>
<reference evidence="13 14" key="1">
    <citation type="submission" date="2013-08" db="EMBL/GenBank/DDBJ databases">
        <authorList>
            <person name="Weinstock G."/>
            <person name="Sodergren E."/>
            <person name="Wylie T."/>
            <person name="Fulton L."/>
            <person name="Fulton R."/>
            <person name="Fronick C."/>
            <person name="O'Laughlin M."/>
            <person name="Godfrey J."/>
            <person name="Miner T."/>
            <person name="Herter B."/>
            <person name="Appelbaum E."/>
            <person name="Cordes M."/>
            <person name="Lek S."/>
            <person name="Wollam A."/>
            <person name="Pepin K.H."/>
            <person name="Palsikar V.B."/>
            <person name="Mitreva M."/>
            <person name="Wilson R.K."/>
        </authorList>
    </citation>
    <scope>NUCLEOTIDE SEQUENCE [LARGE SCALE GENOMIC DNA]</scope>
    <source>
        <strain evidence="13 14">ATCC 15930</strain>
    </source>
</reference>
<comment type="cofactor">
    <cofactor evidence="1">
        <name>pyridoxal 5'-phosphate</name>
        <dbReference type="ChEBI" id="CHEBI:597326"/>
    </cofactor>
</comment>
<keyword evidence="4" id="KW-0210">Decarboxylase</keyword>
<evidence type="ECO:0000313" key="13">
    <source>
        <dbReference type="EMBL" id="KDR53442.1"/>
    </source>
</evidence>
<feature type="binding site" evidence="11">
    <location>
        <position position="283"/>
    </location>
    <ligand>
        <name>substrate</name>
    </ligand>
</feature>
<dbReference type="PANTHER" id="PTHR43727">
    <property type="entry name" value="DIAMINOPIMELATE DECARBOXYLASE"/>
    <property type="match status" value="1"/>
</dbReference>
<dbReference type="GO" id="GO:0009089">
    <property type="term" value="P:lysine biosynthetic process via diaminopimelate"/>
    <property type="evidence" value="ECO:0007669"/>
    <property type="project" value="TreeGrafter"/>
</dbReference>
<keyword evidence="14" id="KW-1185">Reference proteome</keyword>
<sequence length="390" mass="44128">MRINLDTFEEVRSPMYIVEEAKLRRNLQLIASVATRADVEIILAFKAFALWKTFPIFKEYIRSTTASSLSEAKLAFEEFGSRAHTYSPAYTDDEIGEIANCSSHLTFNSLTQYERYAKLAKERNEDLSFGLRVNPEYSEVETDLYNPCAPGTRFGLSAERLPSQLPADIEGFHCHCHCESGANVFARTLMHIESKFSGWFPALKWINFGGGHLMTRKDYDVELLINTLRSFKERYPHLQVILEPGSAFAWQTGPLVAQVVDVVEDKDIQTAILNVSFTCHMPDCLEMPYQPAVRNARSLELEAAVNGSSKNIYRLGGNSCLSGDFMGSWQFDHALAIGENVIFEDMIHYTTVKTNMFNGISHPSLAIVRTSGELEILRTYGYKDYKARMD</sequence>
<dbReference type="InterPro" id="IPR009006">
    <property type="entry name" value="Ala_racemase/Decarboxylase_C"/>
</dbReference>
<dbReference type="GO" id="GO:0045312">
    <property type="term" value="P:nor-spermidine biosynthetic process"/>
    <property type="evidence" value="ECO:0007669"/>
    <property type="project" value="InterPro"/>
</dbReference>
<evidence type="ECO:0000256" key="11">
    <source>
        <dbReference type="PIRSR" id="PIRSR038941-1"/>
    </source>
</evidence>
<evidence type="ECO:0000256" key="10">
    <source>
        <dbReference type="ARBA" id="ARBA00047389"/>
    </source>
</evidence>
<dbReference type="Proteomes" id="UP000027442">
    <property type="component" value="Unassembled WGS sequence"/>
</dbReference>
<dbReference type="FunFam" id="3.20.20.10:FF:000012">
    <property type="entry name" value="Carboxynorspermidine/carboxyspermidine decarboxylase"/>
    <property type="match status" value="1"/>
</dbReference>
<evidence type="ECO:0000259" key="12">
    <source>
        <dbReference type="Pfam" id="PF00278"/>
    </source>
</evidence>
<dbReference type="InterPro" id="IPR029066">
    <property type="entry name" value="PLP-binding_barrel"/>
</dbReference>
<evidence type="ECO:0000256" key="3">
    <source>
        <dbReference type="ARBA" id="ARBA00013633"/>
    </source>
</evidence>
<evidence type="ECO:0000313" key="14">
    <source>
        <dbReference type="Proteomes" id="UP000027442"/>
    </source>
</evidence>
<evidence type="ECO:0000256" key="8">
    <source>
        <dbReference type="ARBA" id="ARBA00025802"/>
    </source>
</evidence>
<dbReference type="AlphaFoldDB" id="A0A069QL87"/>
<dbReference type="InterPro" id="IPR022643">
    <property type="entry name" value="De-COase2_C"/>
</dbReference>
<dbReference type="PANTHER" id="PTHR43727:SF1">
    <property type="entry name" value="CARBOXYNORSPERMIDINE_CARBOXYSPERMIDINE DECARBOXYLASE"/>
    <property type="match status" value="1"/>
</dbReference>
<comment type="catalytic activity">
    <reaction evidence="10">
        <text>carboxynorspermidine + H(+) = norspermidine + CO2</text>
        <dbReference type="Rhea" id="RHEA:34099"/>
        <dbReference type="ChEBI" id="CHEBI:15378"/>
        <dbReference type="ChEBI" id="CHEBI:16526"/>
        <dbReference type="ChEBI" id="CHEBI:57920"/>
        <dbReference type="ChEBI" id="CHEBI:65070"/>
        <dbReference type="EC" id="4.1.1.96"/>
    </reaction>
</comment>
<dbReference type="GO" id="GO:0008836">
    <property type="term" value="F:diaminopimelate decarboxylase activity"/>
    <property type="evidence" value="ECO:0007669"/>
    <property type="project" value="TreeGrafter"/>
</dbReference>
<evidence type="ECO:0000256" key="9">
    <source>
        <dbReference type="ARBA" id="ARBA00047351"/>
    </source>
</evidence>
<dbReference type="EMBL" id="JNGW01000015">
    <property type="protein sequence ID" value="KDR53442.1"/>
    <property type="molecule type" value="Genomic_DNA"/>
</dbReference>
<evidence type="ECO:0000256" key="6">
    <source>
        <dbReference type="ARBA" id="ARBA00023066"/>
    </source>
</evidence>
<keyword evidence="5" id="KW-0663">Pyridoxal phosphate</keyword>